<dbReference type="GO" id="GO:0016853">
    <property type="term" value="F:isomerase activity"/>
    <property type="evidence" value="ECO:0007669"/>
    <property type="project" value="InterPro"/>
</dbReference>
<sequence length="28" mass="3479">LMLVSAFIGIEKMFQIYQYAIEEKYRFF</sequence>
<proteinExistence type="predicted"/>
<keyword evidence="1" id="KW-0963">Cytoplasm</keyword>
<feature type="non-terminal residue" evidence="5">
    <location>
        <position position="28"/>
    </location>
</feature>
<dbReference type="EMBL" id="UINC01211233">
    <property type="protein sequence ID" value="SVE35047.1"/>
    <property type="molecule type" value="Genomic_DNA"/>
</dbReference>
<dbReference type="AlphaFoldDB" id="A0A383CRQ3"/>
<keyword evidence="4" id="KW-0671">Queuosine biosynthesis</keyword>
<organism evidence="5">
    <name type="scientific">marine metagenome</name>
    <dbReference type="NCBI Taxonomy" id="408172"/>
    <lineage>
        <taxon>unclassified sequences</taxon>
        <taxon>metagenomes</taxon>
        <taxon>ecological metagenomes</taxon>
    </lineage>
</organism>
<dbReference type="GO" id="GO:0016740">
    <property type="term" value="F:transferase activity"/>
    <property type="evidence" value="ECO:0007669"/>
    <property type="project" value="UniProtKB-KW"/>
</dbReference>
<evidence type="ECO:0000256" key="4">
    <source>
        <dbReference type="ARBA" id="ARBA00022785"/>
    </source>
</evidence>
<keyword evidence="3" id="KW-0949">S-adenosyl-L-methionine</keyword>
<dbReference type="Gene3D" id="3.40.1780.10">
    <property type="entry name" value="QueA-like"/>
    <property type="match status" value="1"/>
</dbReference>
<dbReference type="Pfam" id="PF02547">
    <property type="entry name" value="Queuosine_synth"/>
    <property type="match status" value="1"/>
</dbReference>
<gene>
    <name evidence="5" type="ORF">METZ01_LOCUS487901</name>
</gene>
<dbReference type="GO" id="GO:0008616">
    <property type="term" value="P:tRNA queuosine(34) biosynthetic process"/>
    <property type="evidence" value="ECO:0007669"/>
    <property type="project" value="UniProtKB-KW"/>
</dbReference>
<feature type="non-terminal residue" evidence="5">
    <location>
        <position position="1"/>
    </location>
</feature>
<dbReference type="InterPro" id="IPR036100">
    <property type="entry name" value="QueA_sf"/>
</dbReference>
<dbReference type="SUPFAM" id="SSF111337">
    <property type="entry name" value="QueA-like"/>
    <property type="match status" value="1"/>
</dbReference>
<dbReference type="InterPro" id="IPR003699">
    <property type="entry name" value="QueA"/>
</dbReference>
<dbReference type="InterPro" id="IPR042118">
    <property type="entry name" value="QueA_dom1"/>
</dbReference>
<name>A0A383CRQ3_9ZZZZ</name>
<evidence type="ECO:0000256" key="2">
    <source>
        <dbReference type="ARBA" id="ARBA00022679"/>
    </source>
</evidence>
<accession>A0A383CRQ3</accession>
<evidence type="ECO:0000256" key="3">
    <source>
        <dbReference type="ARBA" id="ARBA00022691"/>
    </source>
</evidence>
<protein>
    <submittedName>
        <fullName evidence="5">Uncharacterized protein</fullName>
    </submittedName>
</protein>
<keyword evidence="2" id="KW-0808">Transferase</keyword>
<evidence type="ECO:0000256" key="1">
    <source>
        <dbReference type="ARBA" id="ARBA00022490"/>
    </source>
</evidence>
<evidence type="ECO:0000313" key="5">
    <source>
        <dbReference type="EMBL" id="SVE35047.1"/>
    </source>
</evidence>
<reference evidence="5" key="1">
    <citation type="submission" date="2018-05" db="EMBL/GenBank/DDBJ databases">
        <authorList>
            <person name="Lanie J.A."/>
            <person name="Ng W.-L."/>
            <person name="Kazmierczak K.M."/>
            <person name="Andrzejewski T.M."/>
            <person name="Davidsen T.M."/>
            <person name="Wayne K.J."/>
            <person name="Tettelin H."/>
            <person name="Glass J.I."/>
            <person name="Rusch D."/>
            <person name="Podicherti R."/>
            <person name="Tsui H.-C.T."/>
            <person name="Winkler M.E."/>
        </authorList>
    </citation>
    <scope>NUCLEOTIDE SEQUENCE</scope>
</reference>